<protein>
    <submittedName>
        <fullName evidence="2">Uncharacterized protein</fullName>
    </submittedName>
</protein>
<sequence length="86" mass="10155">MDVTGETCGLKLVNQVYDQADKCRLCYDIDKKARRLTKMNRDIERWIKEGNRTATIERTAAEAQHVEAQMAEMHRQHWKRVQGTDY</sequence>
<proteinExistence type="predicted"/>
<evidence type="ECO:0000313" key="3">
    <source>
        <dbReference type="Proteomes" id="UP000028545"/>
    </source>
</evidence>
<dbReference type="VEuPathDB" id="FungiDB:SAPIO_CDS9045"/>
<reference evidence="2 3" key="1">
    <citation type="journal article" date="2014" name="Genome Announc.">
        <title>Draft genome sequence of the pathogenic fungus Scedosporium apiospermum.</title>
        <authorList>
            <person name="Vandeputte P."/>
            <person name="Ghamrawi S."/>
            <person name="Rechenmann M."/>
            <person name="Iltis A."/>
            <person name="Giraud S."/>
            <person name="Fleury M."/>
            <person name="Thornton C."/>
            <person name="Delhaes L."/>
            <person name="Meyer W."/>
            <person name="Papon N."/>
            <person name="Bouchara J.P."/>
        </authorList>
    </citation>
    <scope>NUCLEOTIDE SEQUENCE [LARGE SCALE GENOMIC DNA]</scope>
    <source>
        <strain evidence="2 3">IHEM 14462</strain>
    </source>
</reference>
<keyword evidence="3" id="KW-1185">Reference proteome</keyword>
<organism evidence="2 3">
    <name type="scientific">Pseudallescheria apiosperma</name>
    <name type="common">Scedosporium apiospermum</name>
    <dbReference type="NCBI Taxonomy" id="563466"/>
    <lineage>
        <taxon>Eukaryota</taxon>
        <taxon>Fungi</taxon>
        <taxon>Dikarya</taxon>
        <taxon>Ascomycota</taxon>
        <taxon>Pezizomycotina</taxon>
        <taxon>Sordariomycetes</taxon>
        <taxon>Hypocreomycetidae</taxon>
        <taxon>Microascales</taxon>
        <taxon>Microascaceae</taxon>
        <taxon>Scedosporium</taxon>
    </lineage>
</organism>
<name>A0A084FY84_PSEDA</name>
<dbReference type="GeneID" id="27728117"/>
<feature type="coiled-coil region" evidence="1">
    <location>
        <begin position="29"/>
        <end position="76"/>
    </location>
</feature>
<accession>A0A084FY84</accession>
<dbReference type="AlphaFoldDB" id="A0A084FY84"/>
<dbReference type="KEGG" id="sapo:SAPIO_CDS9045"/>
<evidence type="ECO:0000256" key="1">
    <source>
        <dbReference type="SAM" id="Coils"/>
    </source>
</evidence>
<dbReference type="RefSeq" id="XP_016639845.1">
    <property type="nucleotide sequence ID" value="XM_016790542.1"/>
</dbReference>
<comment type="caution">
    <text evidence="2">The sequence shown here is derived from an EMBL/GenBank/DDBJ whole genome shotgun (WGS) entry which is preliminary data.</text>
</comment>
<dbReference type="OrthoDB" id="5015991at2759"/>
<dbReference type="HOGENOM" id="CLU_139299_3_0_1"/>
<keyword evidence="1" id="KW-0175">Coiled coil</keyword>
<dbReference type="Proteomes" id="UP000028545">
    <property type="component" value="Unassembled WGS sequence"/>
</dbReference>
<evidence type="ECO:0000313" key="2">
    <source>
        <dbReference type="EMBL" id="KEZ40046.1"/>
    </source>
</evidence>
<gene>
    <name evidence="2" type="ORF">SAPIO_CDS9045</name>
</gene>
<dbReference type="EMBL" id="JOWA01000132">
    <property type="protein sequence ID" value="KEZ40046.1"/>
    <property type="molecule type" value="Genomic_DNA"/>
</dbReference>